<reference evidence="2 3" key="1">
    <citation type="journal article" date="2016" name="Nat. Commun.">
        <title>Thousands of microbial genomes shed light on interconnected biogeochemical processes in an aquifer system.</title>
        <authorList>
            <person name="Anantharaman K."/>
            <person name="Brown C.T."/>
            <person name="Hug L.A."/>
            <person name="Sharon I."/>
            <person name="Castelle C.J."/>
            <person name="Probst A.J."/>
            <person name="Thomas B.C."/>
            <person name="Singh A."/>
            <person name="Wilkins M.J."/>
            <person name="Karaoz U."/>
            <person name="Brodie E.L."/>
            <person name="Williams K.H."/>
            <person name="Hubbard S.S."/>
            <person name="Banfield J.F."/>
        </authorList>
    </citation>
    <scope>NUCLEOTIDE SEQUENCE [LARGE SCALE GENOMIC DNA]</scope>
</reference>
<dbReference type="PRINTS" id="PR00379">
    <property type="entry name" value="INTEIN"/>
</dbReference>
<gene>
    <name evidence="2" type="ORF">A3C20_02775</name>
</gene>
<organism evidence="2 3">
    <name type="scientific">Candidatus Kaiserbacteria bacterium RIFCSPHIGHO2_02_FULL_55_25</name>
    <dbReference type="NCBI Taxonomy" id="1798498"/>
    <lineage>
        <taxon>Bacteria</taxon>
        <taxon>Candidatus Kaiseribacteriota</taxon>
    </lineage>
</organism>
<protein>
    <recommendedName>
        <fullName evidence="1">DOD-type homing endonuclease domain-containing protein</fullName>
    </recommendedName>
</protein>
<evidence type="ECO:0000259" key="1">
    <source>
        <dbReference type="PROSITE" id="PS50819"/>
    </source>
</evidence>
<dbReference type="AlphaFoldDB" id="A0A1F6E729"/>
<dbReference type="InterPro" id="IPR006142">
    <property type="entry name" value="INTEIN"/>
</dbReference>
<name>A0A1F6E729_9BACT</name>
<dbReference type="InterPro" id="IPR004042">
    <property type="entry name" value="Intein_endonuc_central"/>
</dbReference>
<dbReference type="SUPFAM" id="SSF55608">
    <property type="entry name" value="Homing endonucleases"/>
    <property type="match status" value="1"/>
</dbReference>
<dbReference type="InterPro" id="IPR004860">
    <property type="entry name" value="LAGLIDADG_dom"/>
</dbReference>
<proteinExistence type="predicted"/>
<dbReference type="Gene3D" id="3.10.28.10">
    <property type="entry name" value="Homing endonucleases"/>
    <property type="match status" value="1"/>
</dbReference>
<evidence type="ECO:0000313" key="2">
    <source>
        <dbReference type="EMBL" id="OGG69350.1"/>
    </source>
</evidence>
<dbReference type="EMBL" id="MFLL01000014">
    <property type="protein sequence ID" value="OGG69350.1"/>
    <property type="molecule type" value="Genomic_DNA"/>
</dbReference>
<dbReference type="GO" id="GO:0004519">
    <property type="term" value="F:endonuclease activity"/>
    <property type="evidence" value="ECO:0007669"/>
    <property type="project" value="InterPro"/>
</dbReference>
<dbReference type="Pfam" id="PF14528">
    <property type="entry name" value="LAGLIDADG_3"/>
    <property type="match status" value="1"/>
</dbReference>
<sequence length="191" mass="21745">MSRKRMWAYVIGVALGDGNLSNPNGRAIRLRVTCDARYPILGKHIISSLKFLLPNNAVSIVRVPGKNSYFNISVYSNEFKTWLPWQVGRGTKESQGAHVPVWIMRNKSYIKECLKGLIQTDGSIYRDRGYLMVNFTNHTRSLARDVYDMLVASGYRPTLTSTPSNRGKTKYTVRLAREAQRLIDDLNLFKA</sequence>
<dbReference type="GO" id="GO:0016539">
    <property type="term" value="P:intein-mediated protein splicing"/>
    <property type="evidence" value="ECO:0007669"/>
    <property type="project" value="InterPro"/>
</dbReference>
<comment type="caution">
    <text evidence="2">The sequence shown here is derived from an EMBL/GenBank/DDBJ whole genome shotgun (WGS) entry which is preliminary data.</text>
</comment>
<dbReference type="Proteomes" id="UP000176914">
    <property type="component" value="Unassembled WGS sequence"/>
</dbReference>
<accession>A0A1F6E729</accession>
<feature type="domain" description="DOD-type homing endonuclease" evidence="1">
    <location>
        <begin position="10"/>
        <end position="155"/>
    </location>
</feature>
<dbReference type="PROSITE" id="PS50819">
    <property type="entry name" value="INTEIN_ENDONUCLEASE"/>
    <property type="match status" value="1"/>
</dbReference>
<evidence type="ECO:0000313" key="3">
    <source>
        <dbReference type="Proteomes" id="UP000176914"/>
    </source>
</evidence>
<dbReference type="InterPro" id="IPR027434">
    <property type="entry name" value="Homing_endonucl"/>
</dbReference>